<comment type="catalytic activity">
    <reaction evidence="1 8">
        <text>alpha,alpha-trehalose 6-phosphate + H2O = alpha,alpha-trehalose + phosphate</text>
        <dbReference type="Rhea" id="RHEA:23420"/>
        <dbReference type="ChEBI" id="CHEBI:15377"/>
        <dbReference type="ChEBI" id="CHEBI:16551"/>
        <dbReference type="ChEBI" id="CHEBI:43474"/>
        <dbReference type="ChEBI" id="CHEBI:58429"/>
        <dbReference type="EC" id="3.1.3.12"/>
    </reaction>
</comment>
<dbReference type="FunFam" id="3.30.70.1020:FF:000004">
    <property type="entry name" value="Trehalose 6-phosphate phosphatase"/>
    <property type="match status" value="1"/>
</dbReference>
<evidence type="ECO:0000256" key="2">
    <source>
        <dbReference type="ARBA" id="ARBA00001968"/>
    </source>
</evidence>
<accession>A0AAV6NDZ3</accession>
<evidence type="ECO:0000256" key="3">
    <source>
        <dbReference type="ARBA" id="ARBA00005199"/>
    </source>
</evidence>
<comment type="function">
    <text evidence="7">Removes the phosphate from trehalose 6-phosphate to produce free trehalose. Trehalose accumulation in plant may improve abiotic stress tolerance.</text>
</comment>
<dbReference type="InterPro" id="IPR006379">
    <property type="entry name" value="HAD-SF_hydro_IIB"/>
</dbReference>
<gene>
    <name evidence="9" type="primary">TPPG</name>
    <name evidence="9" type="ORF">SDJN03_10024</name>
</gene>
<evidence type="ECO:0000256" key="5">
    <source>
        <dbReference type="ARBA" id="ARBA00022801"/>
    </source>
</evidence>
<evidence type="ECO:0000256" key="1">
    <source>
        <dbReference type="ARBA" id="ARBA00000500"/>
    </source>
</evidence>
<evidence type="ECO:0000256" key="8">
    <source>
        <dbReference type="RuleBase" id="RU361117"/>
    </source>
</evidence>
<dbReference type="NCBIfam" id="TIGR01484">
    <property type="entry name" value="HAD-SF-IIB"/>
    <property type="match status" value="1"/>
</dbReference>
<evidence type="ECO:0000313" key="9">
    <source>
        <dbReference type="EMBL" id="KAG6596844.1"/>
    </source>
</evidence>
<dbReference type="PANTHER" id="PTHR43768:SF17">
    <property type="entry name" value="TREHALOSE-PHOSPHATE PHOSPHATASE F-RELATED"/>
    <property type="match status" value="1"/>
</dbReference>
<evidence type="ECO:0000256" key="7">
    <source>
        <dbReference type="ARBA" id="ARBA00025274"/>
    </source>
</evidence>
<comment type="cofactor">
    <cofactor evidence="2 8">
        <name>a divalent metal cation</name>
        <dbReference type="ChEBI" id="CHEBI:60240"/>
    </cofactor>
</comment>
<dbReference type="InterPro" id="IPR003337">
    <property type="entry name" value="Trehalose_PPase"/>
</dbReference>
<keyword evidence="6" id="KW-0346">Stress response</keyword>
<evidence type="ECO:0000256" key="4">
    <source>
        <dbReference type="ARBA" id="ARBA00008770"/>
    </source>
</evidence>
<dbReference type="EC" id="3.1.3.12" evidence="8"/>
<dbReference type="NCBIfam" id="TIGR00685">
    <property type="entry name" value="T6PP"/>
    <property type="match status" value="1"/>
</dbReference>
<sequence>MLCCFDNEKFSGRLRLMDCSANSSDKKTLKRWFFIDKRVGCCMDLTSNHASPVLTEPAPMNKSRLGIHSAILPYSQPAGSFSPSKYITIPRKKSGKFDDVWSNGWLDAMKSSSPPRKKLIKDFDVEFASDDDTDVAYSSWMLKYPSALDSLEQITSYAKNKKIAVFLDYDGTLSPIVNDPDCAVMSNAMRSAVRNVAKYFPTAVISGRRREKVFDLVGLTELYYAGSHGMDILGPVSQTVLNSHPNCIKSTDQQGKEVNLFQPAREFLPMIDEVFGTLVEKTRDIKGAKVEHHKFCAAVHYRNVDEKNWPTIAQCVHDVLKDHPRLQLTHGRKVLEIRPVIDWNKGKAVEFLLESLGLNTREDVLPIFIGDDSTDEDAFKMLRERNQGYGILVSSVPKETYAFYSLRDPSEVMEFLRGLVRSRKKEEFLIFGFAGGLPFPSIAKYRGFIALDFQVLRLGSCSFINQLQKLYRCSSVIELGSYVVTPSSSLEASSSNFIVALYPLEACCG</sequence>
<dbReference type="GO" id="GO:0005992">
    <property type="term" value="P:trehalose biosynthetic process"/>
    <property type="evidence" value="ECO:0007669"/>
    <property type="project" value="InterPro"/>
</dbReference>
<dbReference type="CDD" id="cd01627">
    <property type="entry name" value="HAD_TPP"/>
    <property type="match status" value="1"/>
</dbReference>
<comment type="pathway">
    <text evidence="3 8">Glycan biosynthesis; trehalose biosynthesis.</text>
</comment>
<dbReference type="GO" id="GO:0004805">
    <property type="term" value="F:trehalose-phosphatase activity"/>
    <property type="evidence" value="ECO:0007669"/>
    <property type="project" value="UniProtKB-EC"/>
</dbReference>
<dbReference type="EMBL" id="JAGKQH010000006">
    <property type="protein sequence ID" value="KAG6596844.1"/>
    <property type="molecule type" value="Genomic_DNA"/>
</dbReference>
<comment type="similarity">
    <text evidence="4 8">Belongs to the trehalose phosphatase family.</text>
</comment>
<dbReference type="FunFam" id="3.40.50.1000:FF:000073">
    <property type="entry name" value="Trehalose 6-phosphate phosphatase"/>
    <property type="match status" value="1"/>
</dbReference>
<name>A0AAV6NDZ3_9ROSI</name>
<comment type="caution">
    <text evidence="9">The sequence shown here is derived from an EMBL/GenBank/DDBJ whole genome shotgun (WGS) entry which is preliminary data.</text>
</comment>
<keyword evidence="5 8" id="KW-0378">Hydrolase</keyword>
<dbReference type="AlphaFoldDB" id="A0AAV6NDZ3"/>
<reference evidence="9 10" key="1">
    <citation type="journal article" date="2021" name="Hortic Res">
        <title>The domestication of Cucurbita argyrosperma as revealed by the genome of its wild relative.</title>
        <authorList>
            <person name="Barrera-Redondo J."/>
            <person name="Sanchez-de la Vega G."/>
            <person name="Aguirre-Liguori J.A."/>
            <person name="Castellanos-Morales G."/>
            <person name="Gutierrez-Guerrero Y.T."/>
            <person name="Aguirre-Dugua X."/>
            <person name="Aguirre-Planter E."/>
            <person name="Tenaillon M.I."/>
            <person name="Lira-Saade R."/>
            <person name="Eguiarte L.E."/>
        </authorList>
    </citation>
    <scope>NUCLEOTIDE SEQUENCE [LARGE SCALE GENOMIC DNA]</scope>
    <source>
        <strain evidence="9">JBR-2021</strain>
    </source>
</reference>
<organism evidence="9 10">
    <name type="scientific">Cucurbita argyrosperma subsp. sororia</name>
    <dbReference type="NCBI Taxonomy" id="37648"/>
    <lineage>
        <taxon>Eukaryota</taxon>
        <taxon>Viridiplantae</taxon>
        <taxon>Streptophyta</taxon>
        <taxon>Embryophyta</taxon>
        <taxon>Tracheophyta</taxon>
        <taxon>Spermatophyta</taxon>
        <taxon>Magnoliopsida</taxon>
        <taxon>eudicotyledons</taxon>
        <taxon>Gunneridae</taxon>
        <taxon>Pentapetalae</taxon>
        <taxon>rosids</taxon>
        <taxon>fabids</taxon>
        <taxon>Cucurbitales</taxon>
        <taxon>Cucurbitaceae</taxon>
        <taxon>Cucurbiteae</taxon>
        <taxon>Cucurbita</taxon>
    </lineage>
</organism>
<feature type="non-terminal residue" evidence="9">
    <location>
        <position position="1"/>
    </location>
</feature>
<proteinExistence type="inferred from homology"/>
<dbReference type="Pfam" id="PF02358">
    <property type="entry name" value="Trehalose_PPase"/>
    <property type="match status" value="1"/>
</dbReference>
<dbReference type="Proteomes" id="UP000685013">
    <property type="component" value="Chromosome 6"/>
</dbReference>
<evidence type="ECO:0000256" key="6">
    <source>
        <dbReference type="ARBA" id="ARBA00023016"/>
    </source>
</evidence>
<evidence type="ECO:0000313" key="10">
    <source>
        <dbReference type="Proteomes" id="UP000685013"/>
    </source>
</evidence>
<dbReference type="InterPro" id="IPR044651">
    <property type="entry name" value="OTSB-like"/>
</dbReference>
<protein>
    <recommendedName>
        <fullName evidence="8">Trehalose 6-phosphate phosphatase</fullName>
        <ecNumber evidence="8">3.1.3.12</ecNumber>
    </recommendedName>
</protein>
<keyword evidence="10" id="KW-1185">Reference proteome</keyword>
<dbReference type="PANTHER" id="PTHR43768">
    <property type="entry name" value="TREHALOSE 6-PHOSPHATE PHOSPHATASE"/>
    <property type="match status" value="1"/>
</dbReference>